<dbReference type="Proteomes" id="UP000048600">
    <property type="component" value="Unassembled WGS sequence"/>
</dbReference>
<evidence type="ECO:0000313" key="7">
    <source>
        <dbReference type="Proteomes" id="UP000048600"/>
    </source>
</evidence>
<evidence type="ECO:0000313" key="6">
    <source>
        <dbReference type="Proteomes" id="UP000048289"/>
    </source>
</evidence>
<gene>
    <name evidence="1" type="ORF">ERS007681_00083</name>
    <name evidence="3" type="ORF">ERS007703_00314</name>
    <name evidence="4" type="ORF">ERS007741_01272</name>
    <name evidence="2" type="ORF">ERS094118_03997</name>
</gene>
<proteinExistence type="predicted"/>
<dbReference type="EMBL" id="CFOE01000005">
    <property type="protein sequence ID" value="CFE34507.1"/>
    <property type="molecule type" value="Genomic_DNA"/>
</dbReference>
<reference evidence="5 6" key="3">
    <citation type="submission" date="2015-03" db="EMBL/GenBank/DDBJ databases">
        <authorList>
            <consortium name="Pathogen Informatics"/>
        </authorList>
    </citation>
    <scope>NUCLEOTIDE SEQUENCE [LARGE SCALE GENOMIC DNA]</scope>
    <source>
        <strain evidence="1 6">G09901357</strain>
        <strain evidence="5">K00500041</strain>
        <strain evidence="4 7">P00601463</strain>
    </source>
</reference>
<evidence type="ECO:0000313" key="8">
    <source>
        <dbReference type="Proteomes" id="UP000050139"/>
    </source>
</evidence>
<dbReference type="Proteomes" id="UP000050139">
    <property type="component" value="Unassembled WGS sequence"/>
</dbReference>
<name>A0A045JBM7_MYCTX</name>
<dbReference type="EMBL" id="COPH01000048">
    <property type="protein sequence ID" value="CLX09021.1"/>
    <property type="molecule type" value="Genomic_DNA"/>
</dbReference>
<reference evidence="2 8" key="2">
    <citation type="submission" date="2015-03" db="EMBL/GenBank/DDBJ databases">
        <authorList>
            <consortium name="Pathogen Informatics"/>
            <person name="Murphy D."/>
        </authorList>
    </citation>
    <scope>NUCLEOTIDE SEQUENCE [LARGE SCALE GENOMIC DNA]</scope>
    <source>
        <strain evidence="2 8">0268S</strain>
    </source>
</reference>
<dbReference type="SMR" id="A0A045JBM7"/>
<sequence length="129" mass="14136">MDCCEERGVARHKGLSQVGTPGCPRWSQAVSCRCSAYREAAVTAVQMPLTPGYGETPLPHDELAALLPEVVEVLDKPITRADVYDLEQGLQDQVFDLLMPTAVEGSLSLDELLSDHFVRDLHARMFGPV</sequence>
<dbReference type="Proteomes" id="UP000038802">
    <property type="component" value="Unassembled WGS sequence"/>
</dbReference>
<evidence type="ECO:0000313" key="2">
    <source>
        <dbReference type="EMBL" id="CLX09021.1"/>
    </source>
</evidence>
<dbReference type="RefSeq" id="WP_003405605.1">
    <property type="nucleotide sequence ID" value="NZ_CHCH01000046.1"/>
</dbReference>
<evidence type="ECO:0000313" key="5">
    <source>
        <dbReference type="Proteomes" id="UP000038802"/>
    </source>
</evidence>
<evidence type="ECO:0000313" key="4">
    <source>
        <dbReference type="EMBL" id="COW03415.1"/>
    </source>
</evidence>
<dbReference type="AlphaFoldDB" id="A0A045JBM7"/>
<dbReference type="PATRIC" id="fig|1773.211.peg.2842"/>
<protein>
    <submittedName>
        <fullName evidence="1">Uncharacterized protein</fullName>
    </submittedName>
</protein>
<reference evidence="3" key="1">
    <citation type="submission" date="2015-03" db="EMBL/GenBank/DDBJ databases">
        <authorList>
            <person name="Murphy D."/>
        </authorList>
    </citation>
    <scope>NUCLEOTIDE SEQUENCE [LARGE SCALE GENOMIC DNA]</scope>
    <source>
        <strain evidence="3">K00500041</strain>
    </source>
</reference>
<organism evidence="1 6">
    <name type="scientific">Mycobacterium tuberculosis</name>
    <dbReference type="NCBI Taxonomy" id="1773"/>
    <lineage>
        <taxon>Bacteria</taxon>
        <taxon>Bacillati</taxon>
        <taxon>Actinomycetota</taxon>
        <taxon>Actinomycetes</taxon>
        <taxon>Mycobacteriales</taxon>
        <taxon>Mycobacteriaceae</taxon>
        <taxon>Mycobacterium</taxon>
        <taxon>Mycobacterium tuberculosis complex</taxon>
    </lineage>
</organism>
<dbReference type="Proteomes" id="UP000048289">
    <property type="component" value="Unassembled WGS sequence"/>
</dbReference>
<dbReference type="EMBL" id="CHKL01000104">
    <property type="protein sequence ID" value="COW03415.1"/>
    <property type="molecule type" value="Genomic_DNA"/>
</dbReference>
<evidence type="ECO:0000313" key="3">
    <source>
        <dbReference type="EMBL" id="COV02396.1"/>
    </source>
</evidence>
<evidence type="ECO:0000313" key="1">
    <source>
        <dbReference type="EMBL" id="CFE34507.1"/>
    </source>
</evidence>
<dbReference type="EMBL" id="CSAE01000018">
    <property type="protein sequence ID" value="COV02396.1"/>
    <property type="molecule type" value="Genomic_DNA"/>
</dbReference>
<dbReference type="STRING" id="1806.RN08_1181"/>
<accession>A0A045JBM7</accession>